<dbReference type="OrthoDB" id="2735536at2759"/>
<gene>
    <name evidence="2" type="ORF">IFM89_021844</name>
</gene>
<dbReference type="SUPFAM" id="SSF51735">
    <property type="entry name" value="NAD(P)-binding Rossmann-fold domains"/>
    <property type="match status" value="1"/>
</dbReference>
<dbReference type="AlphaFoldDB" id="A0A835LVZ4"/>
<keyword evidence="3" id="KW-1185">Reference proteome</keyword>
<feature type="transmembrane region" description="Helical" evidence="1">
    <location>
        <begin position="24"/>
        <end position="45"/>
    </location>
</feature>
<reference evidence="2 3" key="1">
    <citation type="submission" date="2020-10" db="EMBL/GenBank/DDBJ databases">
        <title>The Coptis chinensis genome and diversification of protoberbering-type alkaloids.</title>
        <authorList>
            <person name="Wang B."/>
            <person name="Shu S."/>
            <person name="Song C."/>
            <person name="Liu Y."/>
        </authorList>
    </citation>
    <scope>NUCLEOTIDE SEQUENCE [LARGE SCALE GENOMIC DNA]</scope>
    <source>
        <strain evidence="2">HL-2020</strain>
        <tissue evidence="2">Leaf</tissue>
    </source>
</reference>
<keyword evidence="1" id="KW-1133">Transmembrane helix</keyword>
<evidence type="ECO:0000256" key="1">
    <source>
        <dbReference type="SAM" id="Phobius"/>
    </source>
</evidence>
<dbReference type="EMBL" id="JADFTS010000004">
    <property type="protein sequence ID" value="KAF9610283.1"/>
    <property type="molecule type" value="Genomic_DNA"/>
</dbReference>
<keyword evidence="1" id="KW-0812">Transmembrane</keyword>
<sequence length="73" mass="7997">MEKAAWEFAKNTGLDVVVIHPGSVLGPIIIPPLLNASMIMLLLLLEGSTEEYGHFYMGPIHVKDMAPCSNYVI</sequence>
<evidence type="ECO:0000313" key="2">
    <source>
        <dbReference type="EMBL" id="KAF9610283.1"/>
    </source>
</evidence>
<evidence type="ECO:0000313" key="3">
    <source>
        <dbReference type="Proteomes" id="UP000631114"/>
    </source>
</evidence>
<name>A0A835LVZ4_9MAGN</name>
<keyword evidence="1" id="KW-0472">Membrane</keyword>
<evidence type="ECO:0008006" key="4">
    <source>
        <dbReference type="Google" id="ProtNLM"/>
    </source>
</evidence>
<proteinExistence type="predicted"/>
<comment type="caution">
    <text evidence="2">The sequence shown here is derived from an EMBL/GenBank/DDBJ whole genome shotgun (WGS) entry which is preliminary data.</text>
</comment>
<dbReference type="InterPro" id="IPR036291">
    <property type="entry name" value="NAD(P)-bd_dom_sf"/>
</dbReference>
<organism evidence="2 3">
    <name type="scientific">Coptis chinensis</name>
    <dbReference type="NCBI Taxonomy" id="261450"/>
    <lineage>
        <taxon>Eukaryota</taxon>
        <taxon>Viridiplantae</taxon>
        <taxon>Streptophyta</taxon>
        <taxon>Embryophyta</taxon>
        <taxon>Tracheophyta</taxon>
        <taxon>Spermatophyta</taxon>
        <taxon>Magnoliopsida</taxon>
        <taxon>Ranunculales</taxon>
        <taxon>Ranunculaceae</taxon>
        <taxon>Coptidoideae</taxon>
        <taxon>Coptis</taxon>
    </lineage>
</organism>
<dbReference type="Gene3D" id="3.40.50.720">
    <property type="entry name" value="NAD(P)-binding Rossmann-like Domain"/>
    <property type="match status" value="1"/>
</dbReference>
<protein>
    <recommendedName>
        <fullName evidence="4">Cinnamoyl-CoA reductase</fullName>
    </recommendedName>
</protein>
<dbReference type="Proteomes" id="UP000631114">
    <property type="component" value="Unassembled WGS sequence"/>
</dbReference>
<accession>A0A835LVZ4</accession>